<dbReference type="Proteomes" id="UP000019804">
    <property type="component" value="Unassembled WGS sequence"/>
</dbReference>
<keyword evidence="3" id="KW-1185">Reference proteome</keyword>
<dbReference type="GeneID" id="63695887"/>
<gene>
    <name evidence="2" type="ORF">EURHEDRAFT_408161</name>
</gene>
<organism evidence="2 3">
    <name type="scientific">Aspergillus ruber (strain CBS 135680)</name>
    <dbReference type="NCBI Taxonomy" id="1388766"/>
    <lineage>
        <taxon>Eukaryota</taxon>
        <taxon>Fungi</taxon>
        <taxon>Dikarya</taxon>
        <taxon>Ascomycota</taxon>
        <taxon>Pezizomycotina</taxon>
        <taxon>Eurotiomycetes</taxon>
        <taxon>Eurotiomycetidae</taxon>
        <taxon>Eurotiales</taxon>
        <taxon>Aspergillaceae</taxon>
        <taxon>Aspergillus</taxon>
        <taxon>Aspergillus subgen. Aspergillus</taxon>
    </lineage>
</organism>
<dbReference type="EMBL" id="KK088412">
    <property type="protein sequence ID" value="EYE98940.1"/>
    <property type="molecule type" value="Genomic_DNA"/>
</dbReference>
<name>A0A017SRN2_ASPRC</name>
<evidence type="ECO:0000256" key="1">
    <source>
        <dbReference type="SAM" id="MobiDB-lite"/>
    </source>
</evidence>
<dbReference type="RefSeq" id="XP_040642628.1">
    <property type="nucleotide sequence ID" value="XM_040780763.1"/>
</dbReference>
<evidence type="ECO:0000313" key="3">
    <source>
        <dbReference type="Proteomes" id="UP000019804"/>
    </source>
</evidence>
<reference evidence="3" key="1">
    <citation type="journal article" date="2014" name="Nat. Commun.">
        <title>Genomic adaptations of the halophilic Dead Sea filamentous fungus Eurotium rubrum.</title>
        <authorList>
            <person name="Kis-Papo T."/>
            <person name="Weig A.R."/>
            <person name="Riley R."/>
            <person name="Persoh D."/>
            <person name="Salamov A."/>
            <person name="Sun H."/>
            <person name="Lipzen A."/>
            <person name="Wasser S.P."/>
            <person name="Rambold G."/>
            <person name="Grigoriev I.V."/>
            <person name="Nevo E."/>
        </authorList>
    </citation>
    <scope>NUCLEOTIDE SEQUENCE [LARGE SCALE GENOMIC DNA]</scope>
    <source>
        <strain evidence="3">CBS 135680</strain>
    </source>
</reference>
<protein>
    <submittedName>
        <fullName evidence="2">Uncharacterized protein</fullName>
    </submittedName>
</protein>
<dbReference type="AlphaFoldDB" id="A0A017SRN2"/>
<proteinExistence type="predicted"/>
<dbReference type="HOGENOM" id="CLU_3068245_0_0_1"/>
<feature type="region of interest" description="Disordered" evidence="1">
    <location>
        <begin position="1"/>
        <end position="22"/>
    </location>
</feature>
<evidence type="ECO:0000313" key="2">
    <source>
        <dbReference type="EMBL" id="EYE98940.1"/>
    </source>
</evidence>
<sequence>MYTRRQRRSNDRSGYRNNSQSRYKAVCCHGRRELCYRRREYSRYMGRDRVGAC</sequence>
<accession>A0A017SRN2</accession>